<evidence type="ECO:0000313" key="1">
    <source>
        <dbReference type="EMBL" id="MFH8136335.1"/>
    </source>
</evidence>
<accession>A0ABW7Q182</accession>
<proteinExistence type="predicted"/>
<dbReference type="RefSeq" id="WP_397218028.1">
    <property type="nucleotide sequence ID" value="NZ_JBGFSN010000012.1"/>
</dbReference>
<organism evidence="1 2">
    <name type="scientific">Pantoea osteomyelitidis</name>
    <dbReference type="NCBI Taxonomy" id="3230026"/>
    <lineage>
        <taxon>Bacteria</taxon>
        <taxon>Pseudomonadati</taxon>
        <taxon>Pseudomonadota</taxon>
        <taxon>Gammaproteobacteria</taxon>
        <taxon>Enterobacterales</taxon>
        <taxon>Erwiniaceae</taxon>
        <taxon>Pantoea</taxon>
    </lineage>
</organism>
<evidence type="ECO:0000313" key="2">
    <source>
        <dbReference type="Proteomes" id="UP001611251"/>
    </source>
</evidence>
<protein>
    <submittedName>
        <fullName evidence="1">Uncharacterized protein</fullName>
    </submittedName>
</protein>
<comment type="caution">
    <text evidence="1">The sequence shown here is derived from an EMBL/GenBank/DDBJ whole genome shotgun (WGS) entry which is preliminary data.</text>
</comment>
<gene>
    <name evidence="1" type="ORF">ABU178_19515</name>
</gene>
<dbReference type="Proteomes" id="UP001611251">
    <property type="component" value="Unassembled WGS sequence"/>
</dbReference>
<name>A0ABW7Q182_9GAMM</name>
<sequence length="53" mass="6116">MLNIGELFFINNERWKTVDNNAADRLCRFTVVDQDALGAALQPGVYYRIDRPD</sequence>
<dbReference type="EMBL" id="JBGFSN010000012">
    <property type="protein sequence ID" value="MFH8136335.1"/>
    <property type="molecule type" value="Genomic_DNA"/>
</dbReference>
<keyword evidence="2" id="KW-1185">Reference proteome</keyword>
<reference evidence="1 2" key="1">
    <citation type="submission" date="2024-08" db="EMBL/GenBank/DDBJ databases">
        <title>Pantoea ronii - a newly identified human opportunistic pathogen.</title>
        <authorList>
            <person name="Keidar-Friedman D."/>
            <person name="Sorek N."/>
            <person name="Leshin-Carmel D."/>
            <person name="Tsur A."/>
            <person name="Amsalem M."/>
            <person name="Tolkach D."/>
            <person name="Brosh-Nissimov T."/>
        </authorList>
    </citation>
    <scope>NUCLEOTIDE SEQUENCE [LARGE SCALE GENOMIC DNA]</scope>
    <source>
        <strain evidence="1 2">AA23256</strain>
    </source>
</reference>